<evidence type="ECO:0000313" key="2">
    <source>
        <dbReference type="Proteomes" id="UP000215914"/>
    </source>
</evidence>
<sequence length="56" mass="6589">MDFLKLICPNSPYIWDGNGVSRCVNDIYPLSYGNLCYINDQHNKKTHTRCYLTILY</sequence>
<organism evidence="1 2">
    <name type="scientific">Helianthus annuus</name>
    <name type="common">Common sunflower</name>
    <dbReference type="NCBI Taxonomy" id="4232"/>
    <lineage>
        <taxon>Eukaryota</taxon>
        <taxon>Viridiplantae</taxon>
        <taxon>Streptophyta</taxon>
        <taxon>Embryophyta</taxon>
        <taxon>Tracheophyta</taxon>
        <taxon>Spermatophyta</taxon>
        <taxon>Magnoliopsida</taxon>
        <taxon>eudicotyledons</taxon>
        <taxon>Gunneridae</taxon>
        <taxon>Pentapetalae</taxon>
        <taxon>asterids</taxon>
        <taxon>campanulids</taxon>
        <taxon>Asterales</taxon>
        <taxon>Asteraceae</taxon>
        <taxon>Asteroideae</taxon>
        <taxon>Heliantheae alliance</taxon>
        <taxon>Heliantheae</taxon>
        <taxon>Helianthus</taxon>
    </lineage>
</organism>
<dbReference type="Proteomes" id="UP000215914">
    <property type="component" value="Chromosome 4"/>
</dbReference>
<dbReference type="AlphaFoldDB" id="A0A251UYI7"/>
<dbReference type="EMBL" id="CM007893">
    <property type="protein sequence ID" value="OTG27401.1"/>
    <property type="molecule type" value="Genomic_DNA"/>
</dbReference>
<evidence type="ECO:0000313" key="1">
    <source>
        <dbReference type="EMBL" id="OTG27401.1"/>
    </source>
</evidence>
<gene>
    <name evidence="1" type="ORF">HannXRQ_Chr04g0099611</name>
</gene>
<protein>
    <submittedName>
        <fullName evidence="1">Uncharacterized protein</fullName>
    </submittedName>
</protein>
<reference evidence="2" key="1">
    <citation type="journal article" date="2017" name="Nature">
        <title>The sunflower genome provides insights into oil metabolism, flowering and Asterid evolution.</title>
        <authorList>
            <person name="Badouin H."/>
            <person name="Gouzy J."/>
            <person name="Grassa C.J."/>
            <person name="Murat F."/>
            <person name="Staton S.E."/>
            <person name="Cottret L."/>
            <person name="Lelandais-Briere C."/>
            <person name="Owens G.L."/>
            <person name="Carrere S."/>
            <person name="Mayjonade B."/>
            <person name="Legrand L."/>
            <person name="Gill N."/>
            <person name="Kane N.C."/>
            <person name="Bowers J.E."/>
            <person name="Hubner S."/>
            <person name="Bellec A."/>
            <person name="Berard A."/>
            <person name="Berges H."/>
            <person name="Blanchet N."/>
            <person name="Boniface M.C."/>
            <person name="Brunel D."/>
            <person name="Catrice O."/>
            <person name="Chaidir N."/>
            <person name="Claudel C."/>
            <person name="Donnadieu C."/>
            <person name="Faraut T."/>
            <person name="Fievet G."/>
            <person name="Helmstetter N."/>
            <person name="King M."/>
            <person name="Knapp S.J."/>
            <person name="Lai Z."/>
            <person name="Le Paslier M.C."/>
            <person name="Lippi Y."/>
            <person name="Lorenzon L."/>
            <person name="Mandel J.R."/>
            <person name="Marage G."/>
            <person name="Marchand G."/>
            <person name="Marquand E."/>
            <person name="Bret-Mestries E."/>
            <person name="Morien E."/>
            <person name="Nambeesan S."/>
            <person name="Nguyen T."/>
            <person name="Pegot-Espagnet P."/>
            <person name="Pouilly N."/>
            <person name="Raftis F."/>
            <person name="Sallet E."/>
            <person name="Schiex T."/>
            <person name="Thomas J."/>
            <person name="Vandecasteele C."/>
            <person name="Vares D."/>
            <person name="Vear F."/>
            <person name="Vautrin S."/>
            <person name="Crespi M."/>
            <person name="Mangin B."/>
            <person name="Burke J.M."/>
            <person name="Salse J."/>
            <person name="Munos S."/>
            <person name="Vincourt P."/>
            <person name="Rieseberg L.H."/>
            <person name="Langlade N.B."/>
        </authorList>
    </citation>
    <scope>NUCLEOTIDE SEQUENCE [LARGE SCALE GENOMIC DNA]</scope>
    <source>
        <strain evidence="2">cv. SF193</strain>
    </source>
</reference>
<name>A0A251UYI7_HELAN</name>
<keyword evidence="2" id="KW-1185">Reference proteome</keyword>
<dbReference type="InParanoid" id="A0A251UYI7"/>
<proteinExistence type="predicted"/>
<accession>A0A251UYI7</accession>